<accession>A0AAD9KGT9</accession>
<evidence type="ECO:0000313" key="1">
    <source>
        <dbReference type="EMBL" id="KAK2170997.1"/>
    </source>
</evidence>
<evidence type="ECO:0000313" key="2">
    <source>
        <dbReference type="Proteomes" id="UP001209878"/>
    </source>
</evidence>
<gene>
    <name evidence="1" type="ORF">NP493_1116g00003</name>
</gene>
<dbReference type="AlphaFoldDB" id="A0AAD9KGT9"/>
<reference evidence="1" key="1">
    <citation type="journal article" date="2023" name="Mol. Biol. Evol.">
        <title>Third-Generation Sequencing Reveals the Adaptive Role of the Epigenome in Three Deep-Sea Polychaetes.</title>
        <authorList>
            <person name="Perez M."/>
            <person name="Aroh O."/>
            <person name="Sun Y."/>
            <person name="Lan Y."/>
            <person name="Juniper S.K."/>
            <person name="Young C.R."/>
            <person name="Angers B."/>
            <person name="Qian P.Y."/>
        </authorList>
    </citation>
    <scope>NUCLEOTIDE SEQUENCE</scope>
    <source>
        <strain evidence="1">R07B-5</strain>
    </source>
</reference>
<sequence>MGLVMPVRYTQEPLLMFKRICINVCQPTLTYGLACMSSTAIQMRRLESVQGRLIKQSLGLSKLSHNTALPKALNIEKIEDIINRNVLSLYNRIFKVESPARRLMQHLLSRFILYGKTVPGTLLDRVVSIGESPTKRAFNSQHVPKTSVTNNDGLVDSIIHLLCTDNFTKPYSHEHLFSSSVNHCTLIYYASLYFN</sequence>
<name>A0AAD9KGT9_RIDPI</name>
<dbReference type="EMBL" id="JAODUO010001116">
    <property type="protein sequence ID" value="KAK2170997.1"/>
    <property type="molecule type" value="Genomic_DNA"/>
</dbReference>
<protein>
    <submittedName>
        <fullName evidence="1">Uncharacterized protein</fullName>
    </submittedName>
</protein>
<comment type="caution">
    <text evidence="1">The sequence shown here is derived from an EMBL/GenBank/DDBJ whole genome shotgun (WGS) entry which is preliminary data.</text>
</comment>
<proteinExistence type="predicted"/>
<dbReference type="Proteomes" id="UP001209878">
    <property type="component" value="Unassembled WGS sequence"/>
</dbReference>
<organism evidence="1 2">
    <name type="scientific">Ridgeia piscesae</name>
    <name type="common">Tubeworm</name>
    <dbReference type="NCBI Taxonomy" id="27915"/>
    <lineage>
        <taxon>Eukaryota</taxon>
        <taxon>Metazoa</taxon>
        <taxon>Spiralia</taxon>
        <taxon>Lophotrochozoa</taxon>
        <taxon>Annelida</taxon>
        <taxon>Polychaeta</taxon>
        <taxon>Sedentaria</taxon>
        <taxon>Canalipalpata</taxon>
        <taxon>Sabellida</taxon>
        <taxon>Siboglinidae</taxon>
        <taxon>Ridgeia</taxon>
    </lineage>
</organism>
<keyword evidence="2" id="KW-1185">Reference proteome</keyword>